<feature type="compositionally biased region" description="Basic and acidic residues" evidence="1">
    <location>
        <begin position="58"/>
        <end position="73"/>
    </location>
</feature>
<evidence type="ECO:0000256" key="1">
    <source>
        <dbReference type="SAM" id="MobiDB-lite"/>
    </source>
</evidence>
<evidence type="ECO:0000313" key="3">
    <source>
        <dbReference type="Proteomes" id="UP001292094"/>
    </source>
</evidence>
<dbReference type="Proteomes" id="UP001292094">
    <property type="component" value="Unassembled WGS sequence"/>
</dbReference>
<comment type="caution">
    <text evidence="2">The sequence shown here is derived from an EMBL/GenBank/DDBJ whole genome shotgun (WGS) entry which is preliminary data.</text>
</comment>
<feature type="compositionally biased region" description="Basic residues" evidence="1">
    <location>
        <begin position="15"/>
        <end position="27"/>
    </location>
</feature>
<dbReference type="EMBL" id="JAWZYT010000835">
    <property type="protein sequence ID" value="KAK4318424.1"/>
    <property type="molecule type" value="Genomic_DNA"/>
</dbReference>
<dbReference type="AlphaFoldDB" id="A0AAE1UH63"/>
<feature type="compositionally biased region" description="Basic and acidic residues" evidence="1">
    <location>
        <begin position="28"/>
        <end position="50"/>
    </location>
</feature>
<sequence>MKVLKEVHCGQRNGPTKRKGKGGRAKKRKEERAWGEREKRNRLGEREGRGRGQGVREPSGEIKRSHLAPHQDYRPSPQWLTGGGKKQGQVLRRDRDVEERDRDVEERDRDVEERDRDVEERQRFKGETEM</sequence>
<accession>A0AAE1UH63</accession>
<feature type="region of interest" description="Disordered" evidence="1">
    <location>
        <begin position="1"/>
        <end position="130"/>
    </location>
</feature>
<proteinExistence type="predicted"/>
<gene>
    <name evidence="2" type="ORF">Pmani_010575</name>
</gene>
<reference evidence="2" key="1">
    <citation type="submission" date="2023-11" db="EMBL/GenBank/DDBJ databases">
        <title>Genome assemblies of two species of porcelain crab, Petrolisthes cinctipes and Petrolisthes manimaculis (Anomura: Porcellanidae).</title>
        <authorList>
            <person name="Angst P."/>
        </authorList>
    </citation>
    <scope>NUCLEOTIDE SEQUENCE</scope>
    <source>
        <strain evidence="2">PB745_02</strain>
        <tissue evidence="2">Gill</tissue>
    </source>
</reference>
<evidence type="ECO:0000313" key="2">
    <source>
        <dbReference type="EMBL" id="KAK4318424.1"/>
    </source>
</evidence>
<protein>
    <submittedName>
        <fullName evidence="2">Uncharacterized protein</fullName>
    </submittedName>
</protein>
<organism evidence="2 3">
    <name type="scientific">Petrolisthes manimaculis</name>
    <dbReference type="NCBI Taxonomy" id="1843537"/>
    <lineage>
        <taxon>Eukaryota</taxon>
        <taxon>Metazoa</taxon>
        <taxon>Ecdysozoa</taxon>
        <taxon>Arthropoda</taxon>
        <taxon>Crustacea</taxon>
        <taxon>Multicrustacea</taxon>
        <taxon>Malacostraca</taxon>
        <taxon>Eumalacostraca</taxon>
        <taxon>Eucarida</taxon>
        <taxon>Decapoda</taxon>
        <taxon>Pleocyemata</taxon>
        <taxon>Anomura</taxon>
        <taxon>Galatheoidea</taxon>
        <taxon>Porcellanidae</taxon>
        <taxon>Petrolisthes</taxon>
    </lineage>
</organism>
<feature type="compositionally biased region" description="Basic and acidic residues" evidence="1">
    <location>
        <begin position="91"/>
        <end position="130"/>
    </location>
</feature>
<name>A0AAE1UH63_9EUCA</name>
<keyword evidence="3" id="KW-1185">Reference proteome</keyword>